<gene>
    <name evidence="2" type="ORF">E6K80_03715</name>
</gene>
<organism evidence="2 3">
    <name type="scientific">Eiseniibacteriota bacterium</name>
    <dbReference type="NCBI Taxonomy" id="2212470"/>
    <lineage>
        <taxon>Bacteria</taxon>
        <taxon>Candidatus Eiseniibacteriota</taxon>
    </lineage>
</organism>
<evidence type="ECO:0000313" key="2">
    <source>
        <dbReference type="EMBL" id="TMQ72076.1"/>
    </source>
</evidence>
<dbReference type="EMBL" id="VBPA01000079">
    <property type="protein sequence ID" value="TMQ72076.1"/>
    <property type="molecule type" value="Genomic_DNA"/>
</dbReference>
<keyword evidence="1" id="KW-0812">Transmembrane</keyword>
<evidence type="ECO:0000313" key="3">
    <source>
        <dbReference type="Proteomes" id="UP000319836"/>
    </source>
</evidence>
<feature type="transmembrane region" description="Helical" evidence="1">
    <location>
        <begin position="82"/>
        <end position="101"/>
    </location>
</feature>
<evidence type="ECO:0000256" key="1">
    <source>
        <dbReference type="SAM" id="Phobius"/>
    </source>
</evidence>
<dbReference type="AlphaFoldDB" id="A0A538U860"/>
<comment type="caution">
    <text evidence="2">The sequence shown here is derived from an EMBL/GenBank/DDBJ whole genome shotgun (WGS) entry which is preliminary data.</text>
</comment>
<dbReference type="Proteomes" id="UP000319836">
    <property type="component" value="Unassembled WGS sequence"/>
</dbReference>
<sequence>MPPDLREKFQQAMRAARTGDQIVGKNEVKVTFQVTGPGNTLGKTPDASSPARIRFARLGAAGSSARSPKPDAIEPAPIEGRIRFAIVFGVCLVALALWILARIH</sequence>
<name>A0A538U860_UNCEI</name>
<accession>A0A538U860</accession>
<reference evidence="2 3" key="1">
    <citation type="journal article" date="2019" name="Nat. Microbiol.">
        <title>Mediterranean grassland soil C-N compound turnover is dependent on rainfall and depth, and is mediated by genomically divergent microorganisms.</title>
        <authorList>
            <person name="Diamond S."/>
            <person name="Andeer P.F."/>
            <person name="Li Z."/>
            <person name="Crits-Christoph A."/>
            <person name="Burstein D."/>
            <person name="Anantharaman K."/>
            <person name="Lane K.R."/>
            <person name="Thomas B.C."/>
            <person name="Pan C."/>
            <person name="Northen T.R."/>
            <person name="Banfield J.F."/>
        </authorList>
    </citation>
    <scope>NUCLEOTIDE SEQUENCE [LARGE SCALE GENOMIC DNA]</scope>
    <source>
        <strain evidence="2">WS_10</strain>
    </source>
</reference>
<protein>
    <submittedName>
        <fullName evidence="2">Uncharacterized protein</fullName>
    </submittedName>
</protein>
<proteinExistence type="predicted"/>
<keyword evidence="1" id="KW-1133">Transmembrane helix</keyword>
<keyword evidence="1" id="KW-0472">Membrane</keyword>